<keyword evidence="4" id="KW-0227">DNA damage</keyword>
<dbReference type="Pfam" id="PF12344">
    <property type="entry name" value="UvrB"/>
    <property type="match status" value="1"/>
</dbReference>
<dbReference type="InterPro" id="IPR027417">
    <property type="entry name" value="P-loop_NTPase"/>
</dbReference>
<dbReference type="GO" id="GO:0006289">
    <property type="term" value="P:nucleotide-excision repair"/>
    <property type="evidence" value="ECO:0007669"/>
    <property type="project" value="InterPro"/>
</dbReference>
<dbReference type="GO" id="GO:0009380">
    <property type="term" value="C:excinuclease repair complex"/>
    <property type="evidence" value="ECO:0007669"/>
    <property type="project" value="InterPro"/>
</dbReference>
<dbReference type="Gene3D" id="4.10.860.10">
    <property type="entry name" value="UVR domain"/>
    <property type="match status" value="1"/>
</dbReference>
<dbReference type="PANTHER" id="PTHR24029:SF0">
    <property type="entry name" value="UVRABC SYSTEM PROTEIN B"/>
    <property type="match status" value="1"/>
</dbReference>
<dbReference type="InterPro" id="IPR001650">
    <property type="entry name" value="Helicase_C-like"/>
</dbReference>
<feature type="domain" description="UVR" evidence="7">
    <location>
        <begin position="197"/>
        <end position="232"/>
    </location>
</feature>
<dbReference type="PROSITE" id="PS50151">
    <property type="entry name" value="UVR"/>
    <property type="match status" value="1"/>
</dbReference>
<dbReference type="Pfam" id="PF02151">
    <property type="entry name" value="UVR"/>
    <property type="match status" value="1"/>
</dbReference>
<evidence type="ECO:0000256" key="4">
    <source>
        <dbReference type="ARBA" id="ARBA00023236"/>
    </source>
</evidence>
<dbReference type="Pfam" id="PF00271">
    <property type="entry name" value="Helicase_C"/>
    <property type="match status" value="1"/>
</dbReference>
<comment type="similarity">
    <text evidence="1">Belongs to the UvrB family.</text>
</comment>
<evidence type="ECO:0000256" key="5">
    <source>
        <dbReference type="ARBA" id="ARBA00026033"/>
    </source>
</evidence>
<dbReference type="GO" id="GO:0005524">
    <property type="term" value="F:ATP binding"/>
    <property type="evidence" value="ECO:0007669"/>
    <property type="project" value="InterPro"/>
</dbReference>
<name>A0A2X2STV9_9ENTR</name>
<dbReference type="SUPFAM" id="SSF52540">
    <property type="entry name" value="P-loop containing nucleoside triphosphate hydrolases"/>
    <property type="match status" value="1"/>
</dbReference>
<dbReference type="PROSITE" id="PS51194">
    <property type="entry name" value="HELICASE_CTER"/>
    <property type="match status" value="1"/>
</dbReference>
<protein>
    <recommendedName>
        <fullName evidence="6">UvrABC system protein B</fullName>
    </recommendedName>
</protein>
<dbReference type="GO" id="GO:0009432">
    <property type="term" value="P:SOS response"/>
    <property type="evidence" value="ECO:0007669"/>
    <property type="project" value="UniProtKB-KW"/>
</dbReference>
<evidence type="ECO:0000259" key="7">
    <source>
        <dbReference type="PROSITE" id="PS50151"/>
    </source>
</evidence>
<comment type="subunit">
    <text evidence="5">Forms a heterotetramer with UvrA during the search for lesions. Interacts with UvrC in an incision complex.</text>
</comment>
<evidence type="ECO:0000256" key="6">
    <source>
        <dbReference type="ARBA" id="ARBA00029504"/>
    </source>
</evidence>
<accession>A0A2X2STV9</accession>
<dbReference type="SMART" id="SM00490">
    <property type="entry name" value="HELICc"/>
    <property type="match status" value="1"/>
</dbReference>
<evidence type="ECO:0000256" key="2">
    <source>
        <dbReference type="ARBA" id="ARBA00022769"/>
    </source>
</evidence>
<keyword evidence="4" id="KW-0742">SOS response</keyword>
<feature type="domain" description="Helicase C-terminal" evidence="8">
    <location>
        <begin position="1"/>
        <end position="163"/>
    </location>
</feature>
<dbReference type="GO" id="GO:0004518">
    <property type="term" value="F:nuclease activity"/>
    <property type="evidence" value="ECO:0007669"/>
    <property type="project" value="UniProtKB-KW"/>
</dbReference>
<organism evidence="9 10">
    <name type="scientific">Cedecea neteri</name>
    <dbReference type="NCBI Taxonomy" id="158822"/>
    <lineage>
        <taxon>Bacteria</taxon>
        <taxon>Pseudomonadati</taxon>
        <taxon>Pseudomonadota</taxon>
        <taxon>Gammaproteobacteria</taxon>
        <taxon>Enterobacterales</taxon>
        <taxon>Enterobacteriaceae</taxon>
        <taxon>Cedecea</taxon>
    </lineage>
</organism>
<dbReference type="Gene3D" id="3.40.50.300">
    <property type="entry name" value="P-loop containing nucleotide triphosphate hydrolases"/>
    <property type="match status" value="1"/>
</dbReference>
<evidence type="ECO:0000256" key="3">
    <source>
        <dbReference type="ARBA" id="ARBA00022881"/>
    </source>
</evidence>
<dbReference type="EMBL" id="UAVU01000003">
    <property type="protein sequence ID" value="SQA96606.1"/>
    <property type="molecule type" value="Genomic_DNA"/>
</dbReference>
<dbReference type="InterPro" id="IPR001943">
    <property type="entry name" value="UVR_dom"/>
</dbReference>
<sequence>MLSEIRKRVAINERVLVTTLTKRMAEDLTEYLEEHGERVRYLHSDIDTVERMEIIRDLRLGEFDVLVGINLLREGLDMPEVSLVAILDADKEGFLRSERSLIQTIGRAARNVNGKAILYGDKITPSMAKAIGETERRREKQQRYNEENGITPQGLNKRVVDVLQLGEGMAKTKGRVKTKARSVIEDDEIVMTPKALQQKIHQLETKMLEHAQNLEFEEAAQIRDQLHKLRELFIATS</sequence>
<dbReference type="PANTHER" id="PTHR24029">
    <property type="entry name" value="UVRABC SYSTEM PROTEIN B"/>
    <property type="match status" value="1"/>
</dbReference>
<keyword evidence="3" id="KW-0234">DNA repair</keyword>
<dbReference type="InterPro" id="IPR004807">
    <property type="entry name" value="UvrB"/>
</dbReference>
<dbReference type="InterPro" id="IPR036876">
    <property type="entry name" value="UVR_dom_sf"/>
</dbReference>
<evidence type="ECO:0000256" key="1">
    <source>
        <dbReference type="ARBA" id="ARBA00008533"/>
    </source>
</evidence>
<gene>
    <name evidence="9" type="primary">uvrB_1</name>
    <name evidence="9" type="ORF">NCTC12120_00363</name>
</gene>
<proteinExistence type="inferred from homology"/>
<dbReference type="GO" id="GO:0003677">
    <property type="term" value="F:DNA binding"/>
    <property type="evidence" value="ECO:0007669"/>
    <property type="project" value="InterPro"/>
</dbReference>
<dbReference type="SUPFAM" id="SSF46600">
    <property type="entry name" value="C-terminal UvrC-binding domain of UvrB"/>
    <property type="match status" value="1"/>
</dbReference>
<reference evidence="9 10" key="1">
    <citation type="submission" date="2018-06" db="EMBL/GenBank/DDBJ databases">
        <authorList>
            <consortium name="Pathogen Informatics"/>
            <person name="Doyle S."/>
        </authorList>
    </citation>
    <scope>NUCLEOTIDE SEQUENCE [LARGE SCALE GENOMIC DNA]</scope>
    <source>
        <strain evidence="9 10">NCTC12120</strain>
    </source>
</reference>
<evidence type="ECO:0000313" key="10">
    <source>
        <dbReference type="Proteomes" id="UP000251197"/>
    </source>
</evidence>
<dbReference type="GO" id="GO:0016887">
    <property type="term" value="F:ATP hydrolysis activity"/>
    <property type="evidence" value="ECO:0007669"/>
    <property type="project" value="InterPro"/>
</dbReference>
<dbReference type="Proteomes" id="UP000251197">
    <property type="component" value="Unassembled WGS sequence"/>
</dbReference>
<keyword evidence="3" id="KW-0267">Excision nuclease</keyword>
<evidence type="ECO:0000259" key="8">
    <source>
        <dbReference type="PROSITE" id="PS51194"/>
    </source>
</evidence>
<dbReference type="CDD" id="cd18790">
    <property type="entry name" value="SF2_C_UvrB"/>
    <property type="match status" value="1"/>
</dbReference>
<evidence type="ECO:0000313" key="9">
    <source>
        <dbReference type="EMBL" id="SQA96606.1"/>
    </source>
</evidence>
<dbReference type="AlphaFoldDB" id="A0A2X2STV9"/>
<dbReference type="InterPro" id="IPR024759">
    <property type="entry name" value="UvrB_YAD/RRR_dom"/>
</dbReference>
<keyword evidence="2" id="KW-0228">DNA excision</keyword>